<sequence length="326" mass="37122">MMVNNEKIKNRLVSIIVPVYNRSGLVTESILSAINQSYCTIEVVVVDDGSTDDTQEKINALTSKHPYLVKYIYQPNSGQSIARNTGLAHAQGEFIQYLDSDDLLEPTKLQLQVKALQENPDAGVAYGITLRKNMVTGEIKPWARTNEKIDNIFPDFLPQRGWDTNAPLWRRSVCDAIGPWGNFRCMEDWEHDLRAGMLGVKTVHVPEVAVIVRDHQGDRASGMKTGFTPALTRDFFRAHKSIWLRMKSQGLTDWSYLEQFSRKMFWIARLCGERQLIAEAKEALSFATQMVATHHAPWEIRTFKALTKVLGWPRAVTWTEALKKSR</sequence>
<dbReference type="PANTHER" id="PTHR43685">
    <property type="entry name" value="GLYCOSYLTRANSFERASE"/>
    <property type="match status" value="1"/>
</dbReference>
<keyword evidence="3" id="KW-1185">Reference proteome</keyword>
<evidence type="ECO:0000259" key="1">
    <source>
        <dbReference type="Pfam" id="PF00535"/>
    </source>
</evidence>
<evidence type="ECO:0000313" key="3">
    <source>
        <dbReference type="Proteomes" id="UP001212499"/>
    </source>
</evidence>
<gene>
    <name evidence="2" type="ORF">PN457_15845</name>
</gene>
<organism evidence="2 3">
    <name type="scientific">Anabaenopsis arnoldii</name>
    <dbReference type="NCBI Taxonomy" id="2152938"/>
    <lineage>
        <taxon>Bacteria</taxon>
        <taxon>Bacillati</taxon>
        <taxon>Cyanobacteriota</taxon>
        <taxon>Cyanophyceae</taxon>
        <taxon>Nostocales</taxon>
        <taxon>Nodulariaceae</taxon>
        <taxon>Anabaenopsis</taxon>
    </lineage>
</organism>
<accession>A0ABT5AW13</accession>
<reference evidence="2 3" key="1">
    <citation type="submission" date="2023-01" db="EMBL/GenBank/DDBJ databases">
        <title>Genomes from the Australian National Cyanobacteria Reference Collection.</title>
        <authorList>
            <person name="Willis A."/>
            <person name="Lee E.M.F."/>
        </authorList>
    </citation>
    <scope>NUCLEOTIDE SEQUENCE [LARGE SCALE GENOMIC DNA]</scope>
    <source>
        <strain evidence="2 3">CS-1033</strain>
    </source>
</reference>
<feature type="domain" description="Glycosyltransferase 2-like" evidence="1">
    <location>
        <begin position="14"/>
        <end position="159"/>
    </location>
</feature>
<dbReference type="InterPro" id="IPR001173">
    <property type="entry name" value="Glyco_trans_2-like"/>
</dbReference>
<dbReference type="EMBL" id="JAQMUH010000183">
    <property type="protein sequence ID" value="MDB9541112.1"/>
    <property type="molecule type" value="Genomic_DNA"/>
</dbReference>
<dbReference type="Gene3D" id="3.90.550.10">
    <property type="entry name" value="Spore Coat Polysaccharide Biosynthesis Protein SpsA, Chain A"/>
    <property type="match status" value="1"/>
</dbReference>
<dbReference type="CDD" id="cd00761">
    <property type="entry name" value="Glyco_tranf_GTA_type"/>
    <property type="match status" value="1"/>
</dbReference>
<evidence type="ECO:0000313" key="2">
    <source>
        <dbReference type="EMBL" id="MDB9541112.1"/>
    </source>
</evidence>
<dbReference type="PANTHER" id="PTHR43685:SF11">
    <property type="entry name" value="GLYCOSYLTRANSFERASE TAGX-RELATED"/>
    <property type="match status" value="1"/>
</dbReference>
<dbReference type="RefSeq" id="WP_280805626.1">
    <property type="nucleotide sequence ID" value="NZ_JANQDP010000191.1"/>
</dbReference>
<comment type="caution">
    <text evidence="2">The sequence shown here is derived from an EMBL/GenBank/DDBJ whole genome shotgun (WGS) entry which is preliminary data.</text>
</comment>
<protein>
    <submittedName>
        <fullName evidence="2">Glycosyltransferase family 2 protein</fullName>
    </submittedName>
</protein>
<name>A0ABT5AW13_9CYAN</name>
<dbReference type="Pfam" id="PF00535">
    <property type="entry name" value="Glycos_transf_2"/>
    <property type="match status" value="1"/>
</dbReference>
<proteinExistence type="predicted"/>
<dbReference type="InterPro" id="IPR050834">
    <property type="entry name" value="Glycosyltransf_2"/>
</dbReference>
<dbReference type="InterPro" id="IPR029044">
    <property type="entry name" value="Nucleotide-diphossugar_trans"/>
</dbReference>
<dbReference type="SUPFAM" id="SSF53448">
    <property type="entry name" value="Nucleotide-diphospho-sugar transferases"/>
    <property type="match status" value="1"/>
</dbReference>
<dbReference type="Proteomes" id="UP001212499">
    <property type="component" value="Unassembled WGS sequence"/>
</dbReference>